<dbReference type="PANTHER" id="PTHR12864">
    <property type="entry name" value="RAN BINDING PROTEIN 9-RELATED"/>
    <property type="match status" value="1"/>
</dbReference>
<sequence length="376" mass="42684">MSAAVPPFHPRIKSCNNSSLPNCTPHPFRISTTSLPPRMSVTNTQMNNIVLEYFVQEGYQRAAETFAKENGIDLVVSQLGYHQTGLQFGNYNGDEFADKVQEYLQKRISDGPRGSVDETELVQPPFKIRKGYATIRQRKKIKNSILEGNITGAIQEIIDHFPTVLDSNNLLHFKLLKLNLIEMIRSHKLNPHITPDQEREFLDKVLSFVRENLINKVANSGSLLKELEVTMSLLCFDFPVDGLETLPNELRSLLDISLRKDCWKLVNSVILNLGTSDLESRLTTLSTYPQFDFSNYKSVISQSMPRGNGVDLSSHYSINYDYSVPRSENQCISSGDKTPNDEADESREEVVIPPVLESRLERLARFCVVTKQQLDW</sequence>
<dbReference type="SMART" id="SM00667">
    <property type="entry name" value="LisH"/>
    <property type="match status" value="1"/>
</dbReference>
<dbReference type="InterPro" id="IPR006595">
    <property type="entry name" value="CTLH_C"/>
</dbReference>
<dbReference type="KEGG" id="pgu:PGUG_02220"/>
<feature type="compositionally biased region" description="Polar residues" evidence="1">
    <location>
        <begin position="327"/>
        <end position="337"/>
    </location>
</feature>
<dbReference type="RefSeq" id="XP_001486549.2">
    <property type="nucleotide sequence ID" value="XM_001486499.1"/>
</dbReference>
<dbReference type="STRING" id="294746.A5DG19"/>
<dbReference type="InParanoid" id="A5DG19"/>
<dbReference type="eggNOG" id="KOG2659">
    <property type="taxonomic scope" value="Eukaryota"/>
</dbReference>
<accession>A5DG19</accession>
<dbReference type="InterPro" id="IPR024964">
    <property type="entry name" value="CTLH/CRA"/>
</dbReference>
<dbReference type="EMBL" id="CH408156">
    <property type="protein sequence ID" value="EDK38122.2"/>
    <property type="molecule type" value="Genomic_DNA"/>
</dbReference>
<dbReference type="SMART" id="SM00668">
    <property type="entry name" value="CTLH"/>
    <property type="match status" value="1"/>
</dbReference>
<evidence type="ECO:0000259" key="2">
    <source>
        <dbReference type="PROSITE" id="PS50897"/>
    </source>
</evidence>
<evidence type="ECO:0000313" key="3">
    <source>
        <dbReference type="EMBL" id="EDK38122.2"/>
    </source>
</evidence>
<protein>
    <recommendedName>
        <fullName evidence="2">CTLH domain-containing protein</fullName>
    </recommendedName>
</protein>
<dbReference type="HOGENOM" id="CLU_050392_0_0_1"/>
<dbReference type="Pfam" id="PF10607">
    <property type="entry name" value="CTLH"/>
    <property type="match status" value="1"/>
</dbReference>
<dbReference type="AlphaFoldDB" id="A5DG19"/>
<dbReference type="PROSITE" id="PS50897">
    <property type="entry name" value="CTLH"/>
    <property type="match status" value="1"/>
</dbReference>
<gene>
    <name evidence="3" type="ORF">PGUG_02220</name>
</gene>
<reference evidence="3 4" key="1">
    <citation type="journal article" date="2009" name="Nature">
        <title>Evolution of pathogenicity and sexual reproduction in eight Candida genomes.</title>
        <authorList>
            <person name="Butler G."/>
            <person name="Rasmussen M.D."/>
            <person name="Lin M.F."/>
            <person name="Santos M.A."/>
            <person name="Sakthikumar S."/>
            <person name="Munro C.A."/>
            <person name="Rheinbay E."/>
            <person name="Grabherr M."/>
            <person name="Forche A."/>
            <person name="Reedy J.L."/>
            <person name="Agrafioti I."/>
            <person name="Arnaud M.B."/>
            <person name="Bates S."/>
            <person name="Brown A.J."/>
            <person name="Brunke S."/>
            <person name="Costanzo M.C."/>
            <person name="Fitzpatrick D.A."/>
            <person name="de Groot P.W."/>
            <person name="Harris D."/>
            <person name="Hoyer L.L."/>
            <person name="Hube B."/>
            <person name="Klis F.M."/>
            <person name="Kodira C."/>
            <person name="Lennard N."/>
            <person name="Logue M.E."/>
            <person name="Martin R."/>
            <person name="Neiman A.M."/>
            <person name="Nikolaou E."/>
            <person name="Quail M.A."/>
            <person name="Quinn J."/>
            <person name="Santos M.C."/>
            <person name="Schmitzberger F.F."/>
            <person name="Sherlock G."/>
            <person name="Shah P."/>
            <person name="Silverstein K.A."/>
            <person name="Skrzypek M.S."/>
            <person name="Soll D."/>
            <person name="Staggs R."/>
            <person name="Stansfield I."/>
            <person name="Stumpf M.P."/>
            <person name="Sudbery P.E."/>
            <person name="Srikantha T."/>
            <person name="Zeng Q."/>
            <person name="Berman J."/>
            <person name="Berriman M."/>
            <person name="Heitman J."/>
            <person name="Gow N.A."/>
            <person name="Lorenz M.C."/>
            <person name="Birren B.W."/>
            <person name="Kellis M."/>
            <person name="Cuomo C.A."/>
        </authorList>
    </citation>
    <scope>NUCLEOTIDE SEQUENCE [LARGE SCALE GENOMIC DNA]</scope>
    <source>
        <strain evidence="4">ATCC 6260 / CBS 566 / DSM 6381 / JCM 1539 / NBRC 10279 / NRRL Y-324</strain>
    </source>
</reference>
<dbReference type="Proteomes" id="UP000001997">
    <property type="component" value="Unassembled WGS sequence"/>
</dbReference>
<dbReference type="SMART" id="SM00757">
    <property type="entry name" value="CRA"/>
    <property type="match status" value="1"/>
</dbReference>
<dbReference type="VEuPathDB" id="FungiDB:PGUG_02220"/>
<dbReference type="GeneID" id="5128001"/>
<proteinExistence type="predicted"/>
<name>A5DG19_PICGU</name>
<dbReference type="FunCoup" id="A5DG19">
    <property type="interactions" value="332"/>
</dbReference>
<feature type="domain" description="CTLH" evidence="2">
    <location>
        <begin position="134"/>
        <end position="191"/>
    </location>
</feature>
<dbReference type="InterPro" id="IPR006594">
    <property type="entry name" value="LisH"/>
</dbReference>
<dbReference type="PROSITE" id="PS50896">
    <property type="entry name" value="LISH"/>
    <property type="match status" value="1"/>
</dbReference>
<dbReference type="Pfam" id="PF08513">
    <property type="entry name" value="LisH"/>
    <property type="match status" value="1"/>
</dbReference>
<dbReference type="InterPro" id="IPR050618">
    <property type="entry name" value="Ubq-SigPath_Reg"/>
</dbReference>
<evidence type="ECO:0000313" key="4">
    <source>
        <dbReference type="Proteomes" id="UP000001997"/>
    </source>
</evidence>
<dbReference type="OrthoDB" id="2415936at2759"/>
<organism evidence="3 4">
    <name type="scientific">Meyerozyma guilliermondii (strain ATCC 6260 / CBS 566 / DSM 6381 / JCM 1539 / NBRC 10279 / NRRL Y-324)</name>
    <name type="common">Yeast</name>
    <name type="synonym">Candida guilliermondii</name>
    <dbReference type="NCBI Taxonomy" id="294746"/>
    <lineage>
        <taxon>Eukaryota</taxon>
        <taxon>Fungi</taxon>
        <taxon>Dikarya</taxon>
        <taxon>Ascomycota</taxon>
        <taxon>Saccharomycotina</taxon>
        <taxon>Pichiomycetes</taxon>
        <taxon>Debaryomycetaceae</taxon>
        <taxon>Meyerozyma</taxon>
    </lineage>
</organism>
<keyword evidence="4" id="KW-1185">Reference proteome</keyword>
<dbReference type="InterPro" id="IPR013144">
    <property type="entry name" value="CRA_dom"/>
</dbReference>
<evidence type="ECO:0000256" key="1">
    <source>
        <dbReference type="SAM" id="MobiDB-lite"/>
    </source>
</evidence>
<feature type="region of interest" description="Disordered" evidence="1">
    <location>
        <begin position="327"/>
        <end position="349"/>
    </location>
</feature>